<comment type="similarity">
    <text evidence="1">Belongs to the protein kinase superfamily. ADCK protein kinase family.</text>
</comment>
<dbReference type="Pfam" id="PF03109">
    <property type="entry name" value="ABC1"/>
    <property type="match status" value="1"/>
</dbReference>
<dbReference type="SUPFAM" id="SSF56112">
    <property type="entry name" value="Protein kinase-like (PK-like)"/>
    <property type="match status" value="1"/>
</dbReference>
<dbReference type="PANTHER" id="PTHR43173:SF19">
    <property type="entry name" value="AARF DOMAIN-CONTAINING PROTEIN KINASE 1"/>
    <property type="match status" value="1"/>
</dbReference>
<dbReference type="InterPro" id="IPR004147">
    <property type="entry name" value="ABC1_dom"/>
</dbReference>
<keyword evidence="5" id="KW-1185">Reference proteome</keyword>
<accession>A0AAE0B439</accession>
<feature type="domain" description="ABC1 atypical kinase-like" evidence="3">
    <location>
        <begin position="129"/>
        <end position="387"/>
    </location>
</feature>
<evidence type="ECO:0000259" key="3">
    <source>
        <dbReference type="Pfam" id="PF03109"/>
    </source>
</evidence>
<comment type="caution">
    <text evidence="4">The sequence shown here is derived from an EMBL/GenBank/DDBJ whole genome shotgun (WGS) entry which is preliminary data.</text>
</comment>
<dbReference type="CDD" id="cd13969">
    <property type="entry name" value="ADCK1-like"/>
    <property type="match status" value="1"/>
</dbReference>
<keyword evidence="2" id="KW-0732">Signal</keyword>
<proteinExistence type="inferred from homology"/>
<dbReference type="InterPro" id="IPR045307">
    <property type="entry name" value="ADCK1_dom"/>
</dbReference>
<dbReference type="GO" id="GO:0055088">
    <property type="term" value="P:lipid homeostasis"/>
    <property type="evidence" value="ECO:0007669"/>
    <property type="project" value="TreeGrafter"/>
</dbReference>
<feature type="signal peptide" evidence="2">
    <location>
        <begin position="1"/>
        <end position="27"/>
    </location>
</feature>
<protein>
    <recommendedName>
        <fullName evidence="3">ABC1 atypical kinase-like domain-containing protein</fullName>
    </recommendedName>
</protein>
<evidence type="ECO:0000256" key="2">
    <source>
        <dbReference type="SAM" id="SignalP"/>
    </source>
</evidence>
<dbReference type="InterPro" id="IPR051130">
    <property type="entry name" value="Mito_struct-func_regulator"/>
</dbReference>
<organism evidence="4 5">
    <name type="scientific">Dipteronia sinensis</name>
    <dbReference type="NCBI Taxonomy" id="43782"/>
    <lineage>
        <taxon>Eukaryota</taxon>
        <taxon>Viridiplantae</taxon>
        <taxon>Streptophyta</taxon>
        <taxon>Embryophyta</taxon>
        <taxon>Tracheophyta</taxon>
        <taxon>Spermatophyta</taxon>
        <taxon>Magnoliopsida</taxon>
        <taxon>eudicotyledons</taxon>
        <taxon>Gunneridae</taxon>
        <taxon>Pentapetalae</taxon>
        <taxon>rosids</taxon>
        <taxon>malvids</taxon>
        <taxon>Sapindales</taxon>
        <taxon>Sapindaceae</taxon>
        <taxon>Hippocastanoideae</taxon>
        <taxon>Acereae</taxon>
        <taxon>Dipteronia</taxon>
    </lineage>
</organism>
<dbReference type="InterPro" id="IPR011009">
    <property type="entry name" value="Kinase-like_dom_sf"/>
</dbReference>
<gene>
    <name evidence="4" type="ORF">Dsin_000665</name>
</gene>
<feature type="chain" id="PRO_5042067410" description="ABC1 atypical kinase-like domain-containing protein" evidence="2">
    <location>
        <begin position="28"/>
        <end position="540"/>
    </location>
</feature>
<dbReference type="PANTHER" id="PTHR43173">
    <property type="entry name" value="ABC1 FAMILY PROTEIN"/>
    <property type="match status" value="1"/>
</dbReference>
<evidence type="ECO:0000313" key="5">
    <source>
        <dbReference type="Proteomes" id="UP001281410"/>
    </source>
</evidence>
<dbReference type="GO" id="GO:0007005">
    <property type="term" value="P:mitochondrion organization"/>
    <property type="evidence" value="ECO:0007669"/>
    <property type="project" value="TreeGrafter"/>
</dbReference>
<evidence type="ECO:0000313" key="4">
    <source>
        <dbReference type="EMBL" id="KAK3228784.1"/>
    </source>
</evidence>
<evidence type="ECO:0000256" key="1">
    <source>
        <dbReference type="ARBA" id="ARBA00009670"/>
    </source>
</evidence>
<name>A0AAE0B439_9ROSI</name>
<sequence length="540" mass="61144">MATRTLWRTRAKLAVAATSLCSGAAVAVISSSEDPAMALKLCSTVPVRLYRNSVTAASVAFDYEYSLWGLPEGSTERSRVKHEVHLRSAHKLQELCFKNGGIYIKLGQHIGQLEYLVPEEYVQTMRESMLNKCPVSSYDQVCEVFKKELGETPDKIFNEFDPVPIASASLAQVHVAHTRDGQKVAVKVQHTHMTDTAAADHATVELLVNTLHWFFPSFDYRWLVDEMRESLPKELDFLLEAKNSVKVLDNFRKLSPHIANYVYAPKVYWNVSTSKLLTMEFIDGAQVNDVKTIKKLGIRTDEVAKLVSQAFAEMMFKHGFVHCDPHAANLLVRPLPSGKRSLLGKREPQLILLDHGLYKELDFATRFNYASLWKALIFADANAIKENSIKLGAGEDLYALFAGILTMRPWNRVIDPAADHLVIKGTDGDRSELQMYASQYFSQISELLRRLPRVILLMLKTNDCLRSVTNALLQGSSPETFLIIGKVSSKAVIEAKLSQNKSFFRWLSVWFEELRLDARLFSIHLFLWILQMRKALSWST</sequence>
<reference evidence="4" key="1">
    <citation type="journal article" date="2023" name="Plant J.">
        <title>Genome sequences and population genomics provide insights into the demographic history, inbreeding, and mutation load of two 'living fossil' tree species of Dipteronia.</title>
        <authorList>
            <person name="Feng Y."/>
            <person name="Comes H.P."/>
            <person name="Chen J."/>
            <person name="Zhu S."/>
            <person name="Lu R."/>
            <person name="Zhang X."/>
            <person name="Li P."/>
            <person name="Qiu J."/>
            <person name="Olsen K.M."/>
            <person name="Qiu Y."/>
        </authorList>
    </citation>
    <scope>NUCLEOTIDE SEQUENCE</scope>
    <source>
        <strain evidence="4">NBL</strain>
    </source>
</reference>
<dbReference type="GO" id="GO:0005743">
    <property type="term" value="C:mitochondrial inner membrane"/>
    <property type="evidence" value="ECO:0007669"/>
    <property type="project" value="TreeGrafter"/>
</dbReference>
<dbReference type="Proteomes" id="UP001281410">
    <property type="component" value="Unassembled WGS sequence"/>
</dbReference>
<dbReference type="AlphaFoldDB" id="A0AAE0B439"/>
<dbReference type="EMBL" id="JANJYJ010000001">
    <property type="protein sequence ID" value="KAK3228784.1"/>
    <property type="molecule type" value="Genomic_DNA"/>
</dbReference>